<dbReference type="InterPro" id="IPR050612">
    <property type="entry name" value="Prok_Mopterin_Oxidored"/>
</dbReference>
<sequence length="737" mass="82446">MTPQTIKRRSVLKGILGTLSLPSTAFVKSAAAEETSLDEWTGYSICDNCNQVPSCGIKFKACGNIIQSIGNWSENPRHVLCSEGLSTLQRLYNPNRLLYPMKRTNPKGSDDPGFVRCSWDEAYRMIAENLTRIKAKDGADSVMFYIGDPKEPRPPIMRLARYFGSVHLGTESSVACRAACMQAEILTWGRPSQGSMPNAKTKSFMVLASNVWSRPLGWWQSLTAAKKRGCKIIVIDTRNTKTAQFADIHLAPKVGTDAALAMGIIRVLVKENLYDKAFVDKWCHGFEELKNYCESFTPERTEEITGVPAQKIIDAARMYADGPGSFSLTSQSLTHNTNGVNNARALLLIPCILGYIDVPGGVSFPLSPKGLQACGMGLQPKFYEAKWWNAKAQKDRRLDKDFVPLWHDMMIMYNPNHLPEYIDAGKIKAFCGWGFNSFIWPQPQQYQEALKKLDFAFCADYFYRKESHRDMDLILPAAMNFERHAPFGVYGSKFAPRTPVKPLGEAKEDWRIALELGCILDDPKHFFNGDPVKACNAILKEWGAEYEAAVAALPQVSSLECRKNEPKKYEKGLLRPDGQVGFNTPTGKIELFSTRCAKFGFDGLPVYKPMMEPDGRFNLRMINGARKPYITHSKTRSDAPYLLELEPCSTITMHPKDASARGLADGDRVEIFSPFGGPVKANLEVSILVPPGTIDAQYGWKGEEDTQRLVPRQWDPLSGYAPYFEVNVEIRKVGSQK</sequence>
<reference evidence="7 8" key="1">
    <citation type="journal article" date="2019" name="Nat. Med.">
        <title>A library of human gut bacterial isolates paired with longitudinal multiomics data enables mechanistic microbiome research.</title>
        <authorList>
            <person name="Poyet M."/>
            <person name="Groussin M."/>
            <person name="Gibbons S.M."/>
            <person name="Avila-Pacheco J."/>
            <person name="Jiang X."/>
            <person name="Kearney S.M."/>
            <person name="Perrotta A.R."/>
            <person name="Berdy B."/>
            <person name="Zhao S."/>
            <person name="Lieberman T.D."/>
            <person name="Swanson P.K."/>
            <person name="Smith M."/>
            <person name="Roesemann S."/>
            <person name="Alexander J.E."/>
            <person name="Rich S.A."/>
            <person name="Livny J."/>
            <person name="Vlamakis H."/>
            <person name="Clish C."/>
            <person name="Bullock K."/>
            <person name="Deik A."/>
            <person name="Scott J."/>
            <person name="Pierce K.A."/>
            <person name="Xavier R.J."/>
            <person name="Alm E.J."/>
        </authorList>
    </citation>
    <scope>NUCLEOTIDE SEQUENCE [LARGE SCALE GENOMIC DNA]</scope>
    <source>
        <strain evidence="7 8">BIOML-A2</strain>
    </source>
</reference>
<keyword evidence="3" id="KW-0408">Iron</keyword>
<evidence type="ECO:0000259" key="5">
    <source>
        <dbReference type="Pfam" id="PF00384"/>
    </source>
</evidence>
<evidence type="ECO:0000256" key="1">
    <source>
        <dbReference type="ARBA" id="ARBA00010312"/>
    </source>
</evidence>
<dbReference type="Proteomes" id="UP000462362">
    <property type="component" value="Unassembled WGS sequence"/>
</dbReference>
<evidence type="ECO:0000256" key="2">
    <source>
        <dbReference type="ARBA" id="ARBA00022723"/>
    </source>
</evidence>
<dbReference type="AlphaFoldDB" id="A0A6L6MYU3"/>
<dbReference type="PANTHER" id="PTHR43742">
    <property type="entry name" value="TRIMETHYLAMINE-N-OXIDE REDUCTASE"/>
    <property type="match status" value="1"/>
</dbReference>
<dbReference type="EMBL" id="WNCL01000007">
    <property type="protein sequence ID" value="MTU42736.1"/>
    <property type="molecule type" value="Genomic_DNA"/>
</dbReference>
<accession>A0A6L6MYU3</accession>
<feature type="domain" description="Molybdopterin oxidoreductase" evidence="5">
    <location>
        <begin position="96"/>
        <end position="516"/>
    </location>
</feature>
<dbReference type="InterPro" id="IPR006656">
    <property type="entry name" value="Mopterin_OxRdtase"/>
</dbReference>
<dbReference type="InterPro" id="IPR009010">
    <property type="entry name" value="Asp_de-COase-like_dom_sf"/>
</dbReference>
<dbReference type="GO" id="GO:0046872">
    <property type="term" value="F:metal ion binding"/>
    <property type="evidence" value="ECO:0007669"/>
    <property type="project" value="UniProtKB-KW"/>
</dbReference>
<comment type="caution">
    <text evidence="7">The sequence shown here is derived from an EMBL/GenBank/DDBJ whole genome shotgun (WGS) entry which is preliminary data.</text>
</comment>
<gene>
    <name evidence="7" type="ORF">GMD42_03670</name>
</gene>
<dbReference type="SUPFAM" id="SSF53706">
    <property type="entry name" value="Formate dehydrogenase/DMSO reductase, domains 1-3"/>
    <property type="match status" value="1"/>
</dbReference>
<evidence type="ECO:0000256" key="4">
    <source>
        <dbReference type="ARBA" id="ARBA00023014"/>
    </source>
</evidence>
<feature type="domain" description="Molybdopterin dinucleotide-binding" evidence="6">
    <location>
        <begin position="622"/>
        <end position="723"/>
    </location>
</feature>
<dbReference type="CDD" id="cd02775">
    <property type="entry name" value="MopB_CT"/>
    <property type="match status" value="1"/>
</dbReference>
<organism evidence="7 8">
    <name type="scientific">Parasutterella excrementihominis</name>
    <dbReference type="NCBI Taxonomy" id="487175"/>
    <lineage>
        <taxon>Bacteria</taxon>
        <taxon>Pseudomonadati</taxon>
        <taxon>Pseudomonadota</taxon>
        <taxon>Betaproteobacteria</taxon>
        <taxon>Burkholderiales</taxon>
        <taxon>Sutterellaceae</taxon>
        <taxon>Parasutterella</taxon>
    </lineage>
</organism>
<protein>
    <submittedName>
        <fullName evidence="7">Molybdopterin-dependent oxidoreductase</fullName>
    </submittedName>
</protein>
<evidence type="ECO:0000313" key="8">
    <source>
        <dbReference type="Proteomes" id="UP000462362"/>
    </source>
</evidence>
<dbReference type="GO" id="GO:0043546">
    <property type="term" value="F:molybdopterin cofactor binding"/>
    <property type="evidence" value="ECO:0007669"/>
    <property type="project" value="InterPro"/>
</dbReference>
<keyword evidence="4" id="KW-0411">Iron-sulfur</keyword>
<evidence type="ECO:0000313" key="7">
    <source>
        <dbReference type="EMBL" id="MTU42736.1"/>
    </source>
</evidence>
<dbReference type="Gene3D" id="3.40.228.10">
    <property type="entry name" value="Dimethylsulfoxide Reductase, domain 2"/>
    <property type="match status" value="1"/>
</dbReference>
<dbReference type="GO" id="GO:0016491">
    <property type="term" value="F:oxidoreductase activity"/>
    <property type="evidence" value="ECO:0007669"/>
    <property type="project" value="InterPro"/>
</dbReference>
<proteinExistence type="inferred from homology"/>
<dbReference type="Gene3D" id="2.40.40.20">
    <property type="match status" value="1"/>
</dbReference>
<dbReference type="PANTHER" id="PTHR43742:SF6">
    <property type="entry name" value="OXIDOREDUCTASE YYAE-RELATED"/>
    <property type="match status" value="1"/>
</dbReference>
<comment type="similarity">
    <text evidence="1">Belongs to the prokaryotic molybdopterin-containing oxidoreductase family.</text>
</comment>
<name>A0A6L6MYU3_9BURK</name>
<dbReference type="Pfam" id="PF00384">
    <property type="entry name" value="Molybdopterin"/>
    <property type="match status" value="1"/>
</dbReference>
<keyword evidence="2" id="KW-0479">Metal-binding</keyword>
<dbReference type="GO" id="GO:0051536">
    <property type="term" value="F:iron-sulfur cluster binding"/>
    <property type="evidence" value="ECO:0007669"/>
    <property type="project" value="UniProtKB-KW"/>
</dbReference>
<dbReference type="SUPFAM" id="SSF50692">
    <property type="entry name" value="ADC-like"/>
    <property type="match status" value="1"/>
</dbReference>
<dbReference type="InterPro" id="IPR006657">
    <property type="entry name" value="MoPterin_dinucl-bd_dom"/>
</dbReference>
<evidence type="ECO:0000256" key="3">
    <source>
        <dbReference type="ARBA" id="ARBA00023004"/>
    </source>
</evidence>
<dbReference type="Pfam" id="PF01568">
    <property type="entry name" value="Molydop_binding"/>
    <property type="match status" value="1"/>
</dbReference>
<dbReference type="RefSeq" id="WP_155165773.1">
    <property type="nucleotide sequence ID" value="NZ_DBGEHT010000106.1"/>
</dbReference>
<evidence type="ECO:0000259" key="6">
    <source>
        <dbReference type="Pfam" id="PF01568"/>
    </source>
</evidence>
<dbReference type="Gene3D" id="3.40.50.740">
    <property type="match status" value="1"/>
</dbReference>